<protein>
    <submittedName>
        <fullName evidence="1">(pine wood nematode) hypothetical protein</fullName>
    </submittedName>
</protein>
<evidence type="ECO:0000313" key="2">
    <source>
        <dbReference type="Proteomes" id="UP000095284"/>
    </source>
</evidence>
<reference evidence="1" key="2">
    <citation type="submission" date="2020-09" db="EMBL/GenBank/DDBJ databases">
        <authorList>
            <person name="Kikuchi T."/>
        </authorList>
    </citation>
    <scope>NUCLEOTIDE SEQUENCE</scope>
    <source>
        <strain evidence="1">Ka4C1</strain>
    </source>
</reference>
<evidence type="ECO:0000313" key="3">
    <source>
        <dbReference type="Proteomes" id="UP000659654"/>
    </source>
</evidence>
<name>A0A1I7SQT3_BURXY</name>
<dbReference type="Proteomes" id="UP000095284">
    <property type="component" value="Unplaced"/>
</dbReference>
<dbReference type="WBParaSite" id="BXY_1539600.1">
    <property type="protein sequence ID" value="BXY_1539600.1"/>
    <property type="gene ID" value="BXY_1539600"/>
</dbReference>
<dbReference type="Proteomes" id="UP000582659">
    <property type="component" value="Unassembled WGS sequence"/>
</dbReference>
<sequence>MAVDARAEIDEQLKTYGQTVYFVSFRKGPQEPKEKYDSYQEFLTKSMERMKILDKFSENLCKEALERRRVARKLVVDEDLDSPHPEKLFSKKNKPVIPRSKLYQEMRVNCLNKPCSAKMAQEQLRIRRLLASTYNSFAKKRGFDFTKRKPEGTFPILSRRQIRTRN</sequence>
<gene>
    <name evidence="1" type="ORF">BXYJ_LOCUS7430</name>
</gene>
<evidence type="ECO:0000313" key="4">
    <source>
        <dbReference type="WBParaSite" id="BXY_1539600.1"/>
    </source>
</evidence>
<organism evidence="2 4">
    <name type="scientific">Bursaphelenchus xylophilus</name>
    <name type="common">Pinewood nematode worm</name>
    <name type="synonym">Aphelenchoides xylophilus</name>
    <dbReference type="NCBI Taxonomy" id="6326"/>
    <lineage>
        <taxon>Eukaryota</taxon>
        <taxon>Metazoa</taxon>
        <taxon>Ecdysozoa</taxon>
        <taxon>Nematoda</taxon>
        <taxon>Chromadorea</taxon>
        <taxon>Rhabditida</taxon>
        <taxon>Tylenchina</taxon>
        <taxon>Tylenchomorpha</taxon>
        <taxon>Aphelenchoidea</taxon>
        <taxon>Aphelenchoididae</taxon>
        <taxon>Bursaphelenchus</taxon>
    </lineage>
</organism>
<keyword evidence="3" id="KW-1185">Reference proteome</keyword>
<dbReference type="OrthoDB" id="10450658at2759"/>
<dbReference type="AlphaFoldDB" id="A0A1I7SQT3"/>
<reference evidence="4" key="1">
    <citation type="submission" date="2016-11" db="UniProtKB">
        <authorList>
            <consortium name="WormBaseParasite"/>
        </authorList>
    </citation>
    <scope>IDENTIFICATION</scope>
</reference>
<dbReference type="Proteomes" id="UP000659654">
    <property type="component" value="Unassembled WGS sequence"/>
</dbReference>
<proteinExistence type="predicted"/>
<dbReference type="EMBL" id="CAJFDI010000003">
    <property type="protein sequence ID" value="CAD5222462.1"/>
    <property type="molecule type" value="Genomic_DNA"/>
</dbReference>
<dbReference type="SMR" id="A0A1I7SQT3"/>
<evidence type="ECO:0000313" key="1">
    <source>
        <dbReference type="EMBL" id="CAD5222462.1"/>
    </source>
</evidence>
<accession>A0A1I7SQT3</accession>
<dbReference type="EMBL" id="CAJFCV020000003">
    <property type="protein sequence ID" value="CAG9110356.1"/>
    <property type="molecule type" value="Genomic_DNA"/>
</dbReference>